<reference evidence="3 4" key="1">
    <citation type="submission" date="2016-10" db="EMBL/GenBank/DDBJ databases">
        <title>Genome sequence of the basidiomycete white-rot fungus Trametes pubescens.</title>
        <authorList>
            <person name="Makela M.R."/>
            <person name="Granchi Z."/>
            <person name="Peng M."/>
            <person name="De Vries R.P."/>
            <person name="Grigoriev I."/>
            <person name="Riley R."/>
            <person name="Hilden K."/>
        </authorList>
    </citation>
    <scope>NUCLEOTIDE SEQUENCE [LARGE SCALE GENOMIC DNA]</scope>
    <source>
        <strain evidence="3 4">FBCC735</strain>
    </source>
</reference>
<keyword evidence="4" id="KW-1185">Reference proteome</keyword>
<dbReference type="OrthoDB" id="20872at2759"/>
<dbReference type="Proteomes" id="UP000184267">
    <property type="component" value="Unassembled WGS sequence"/>
</dbReference>
<accession>A0A1M2VR71</accession>
<dbReference type="PANTHER" id="PTHR10622">
    <property type="entry name" value="HET DOMAIN-CONTAINING PROTEIN"/>
    <property type="match status" value="1"/>
</dbReference>
<sequence>MPRFLDTSTGKFIWIADPSTVIYAILSHTWRTDDEGGEQTYDDVRKLWKRVENGQWVWEQVFYSRPTSILTHPDLSDKIKGFCRAAREAGYKLAWIDTCCIDKSSSAELAEAINSMFDLYRLADRCYVYLADVPDREVDSGYSGMSAFARSRWHTRGWTLQELIAPKDVMFFTASWTLLGTKTSLVSTLSDVTGIDVGILTGRTPLTSVSVARRMSWAASRESTRIEDEAYSLLGIFGVHLSPIYGEGRNAFLRFQEEIIKTTPDQSIFAWGARCKLLSLDSAARLPSSTPGHSAPTGLFASSAREFLSARDVRPVSPAAFLSLISGGTKQSGAAAQSPKVPSLHSVVTPEGVRIKLLTIDLAELPSVAASIISTSINGGQLPATEYAHCLSLGRAHSLAILRCTDRDDRLVTLALFHPRSDGAGEQRGLPIATHLKCKDSCPGSSLYRVVSLEGSALDAVRKHLALSPVELYLLHHSATSEPTTLDPQNSLVHYTGIDLWPDSRSRRGDYRRGGSVSFRLAPLCEEKLRLLGIAVSPLVSRRSESRSEIVARTSIFASRSDASTEFQGPEAYVQITLTCTLIEPEPDPDPEEDLARQLQLCDWQPFQAGEMNTRFQFHVARVLPGHPSTEQDRDPEDTHATTTHICRCAPCAGRRSCESKPCRLDGEGEDSILSHTSVVEDAIRLPERVVAQAEFTIPGLFYSGSECSRILRLAVECPVEQCLPGARFIDELWLAIDLSGPLSNTALS</sequence>
<protein>
    <submittedName>
        <fullName evidence="3">Vegetative incompatibility protein HET-E-1</fullName>
    </submittedName>
</protein>
<organism evidence="3 4">
    <name type="scientific">Trametes pubescens</name>
    <name type="common">White-rot fungus</name>
    <dbReference type="NCBI Taxonomy" id="154538"/>
    <lineage>
        <taxon>Eukaryota</taxon>
        <taxon>Fungi</taxon>
        <taxon>Dikarya</taxon>
        <taxon>Basidiomycota</taxon>
        <taxon>Agaricomycotina</taxon>
        <taxon>Agaricomycetes</taxon>
        <taxon>Polyporales</taxon>
        <taxon>Polyporaceae</taxon>
        <taxon>Trametes</taxon>
    </lineage>
</organism>
<dbReference type="Pfam" id="PF06985">
    <property type="entry name" value="HET"/>
    <property type="match status" value="1"/>
</dbReference>
<feature type="domain" description="DUF8212" evidence="2">
    <location>
        <begin position="250"/>
        <end position="412"/>
    </location>
</feature>
<dbReference type="InterPro" id="IPR010730">
    <property type="entry name" value="HET"/>
</dbReference>
<evidence type="ECO:0000259" key="2">
    <source>
        <dbReference type="Pfam" id="PF26640"/>
    </source>
</evidence>
<feature type="domain" description="Heterokaryon incompatibility" evidence="1">
    <location>
        <begin position="23"/>
        <end position="137"/>
    </location>
</feature>
<dbReference type="InterPro" id="IPR058525">
    <property type="entry name" value="DUF8212"/>
</dbReference>
<evidence type="ECO:0000313" key="4">
    <source>
        <dbReference type="Proteomes" id="UP000184267"/>
    </source>
</evidence>
<proteinExistence type="predicted"/>
<name>A0A1M2VR71_TRAPU</name>
<evidence type="ECO:0000259" key="1">
    <source>
        <dbReference type="Pfam" id="PF06985"/>
    </source>
</evidence>
<dbReference type="PANTHER" id="PTHR10622:SF10">
    <property type="entry name" value="HET DOMAIN-CONTAINING PROTEIN"/>
    <property type="match status" value="1"/>
</dbReference>
<dbReference type="STRING" id="154538.A0A1M2VR71"/>
<dbReference type="Pfam" id="PF26640">
    <property type="entry name" value="DUF8212"/>
    <property type="match status" value="1"/>
</dbReference>
<gene>
    <name evidence="3" type="ORF">TRAPUB_13520</name>
</gene>
<dbReference type="EMBL" id="MNAD01000835">
    <property type="protein sequence ID" value="OJT09992.1"/>
    <property type="molecule type" value="Genomic_DNA"/>
</dbReference>
<evidence type="ECO:0000313" key="3">
    <source>
        <dbReference type="EMBL" id="OJT09992.1"/>
    </source>
</evidence>
<dbReference type="AlphaFoldDB" id="A0A1M2VR71"/>
<comment type="caution">
    <text evidence="3">The sequence shown here is derived from an EMBL/GenBank/DDBJ whole genome shotgun (WGS) entry which is preliminary data.</text>
</comment>